<keyword evidence="11 13" id="KW-0472">Membrane</keyword>
<proteinExistence type="inferred from homology"/>
<keyword evidence="9 13" id="KW-1133">Transmembrane helix</keyword>
<dbReference type="PANTHER" id="PTHR31412:SF2">
    <property type="entry name" value="ZINC METALLOPEPTIDASE EGY3, CHLOROPLASTIC-RELATED"/>
    <property type="match status" value="1"/>
</dbReference>
<keyword evidence="8" id="KW-0809">Transit peptide</keyword>
<keyword evidence="6 13" id="KW-0812">Transmembrane</keyword>
<name>A0A067E2T5_CITSI</name>
<evidence type="ECO:0000256" key="5">
    <source>
        <dbReference type="ARBA" id="ARBA00022670"/>
    </source>
</evidence>
<evidence type="ECO:0000256" key="6">
    <source>
        <dbReference type="ARBA" id="ARBA00022692"/>
    </source>
</evidence>
<keyword evidence="7" id="KW-0378">Hydrolase</keyword>
<accession>A0A067E2T5</accession>
<reference evidence="14 15" key="1">
    <citation type="submission" date="2014-04" db="EMBL/GenBank/DDBJ databases">
        <authorList>
            <consortium name="International Citrus Genome Consortium"/>
            <person name="Gmitter F."/>
            <person name="Chen C."/>
            <person name="Farmerie W."/>
            <person name="Harkins T."/>
            <person name="Desany B."/>
            <person name="Mohiuddin M."/>
            <person name="Kodira C."/>
            <person name="Borodovsky M."/>
            <person name="Lomsadze A."/>
            <person name="Burns P."/>
            <person name="Jenkins J."/>
            <person name="Prochnik S."/>
            <person name="Shu S."/>
            <person name="Chapman J."/>
            <person name="Pitluck S."/>
            <person name="Schmutz J."/>
            <person name="Rokhsar D."/>
        </authorList>
    </citation>
    <scope>NUCLEOTIDE SEQUENCE</scope>
</reference>
<evidence type="ECO:0000256" key="9">
    <source>
        <dbReference type="ARBA" id="ARBA00022989"/>
    </source>
</evidence>
<dbReference type="Proteomes" id="UP000027120">
    <property type="component" value="Unassembled WGS sequence"/>
</dbReference>
<dbReference type="GO" id="GO:0031969">
    <property type="term" value="C:chloroplast membrane"/>
    <property type="evidence" value="ECO:0007669"/>
    <property type="project" value="UniProtKB-SubCell"/>
</dbReference>
<evidence type="ECO:0000256" key="7">
    <source>
        <dbReference type="ARBA" id="ARBA00022801"/>
    </source>
</evidence>
<dbReference type="GO" id="GO:0008237">
    <property type="term" value="F:metallopeptidase activity"/>
    <property type="evidence" value="ECO:0007669"/>
    <property type="project" value="UniProtKB-KW"/>
</dbReference>
<evidence type="ECO:0000313" key="14">
    <source>
        <dbReference type="EMBL" id="KDO49539.1"/>
    </source>
</evidence>
<feature type="transmembrane region" description="Helical" evidence="13">
    <location>
        <begin position="188"/>
        <end position="206"/>
    </location>
</feature>
<evidence type="ECO:0000256" key="8">
    <source>
        <dbReference type="ARBA" id="ARBA00022946"/>
    </source>
</evidence>
<feature type="transmembrane region" description="Helical" evidence="13">
    <location>
        <begin position="155"/>
        <end position="176"/>
    </location>
</feature>
<keyword evidence="12" id="KW-0175">Coiled coil</keyword>
<dbReference type="EMBL" id="KK785108">
    <property type="protein sequence ID" value="KDO49539.1"/>
    <property type="molecule type" value="Genomic_DNA"/>
</dbReference>
<dbReference type="AlphaFoldDB" id="A0A067E2T5"/>
<evidence type="ECO:0000256" key="2">
    <source>
        <dbReference type="ARBA" id="ARBA00007931"/>
    </source>
</evidence>
<evidence type="ECO:0000313" key="15">
    <source>
        <dbReference type="Proteomes" id="UP000027120"/>
    </source>
</evidence>
<protein>
    <recommendedName>
        <fullName evidence="16">Peptidase M50 domain-containing protein</fullName>
    </recommendedName>
</protein>
<evidence type="ECO:0008006" key="16">
    <source>
        <dbReference type="Google" id="ProtNLM"/>
    </source>
</evidence>
<keyword evidence="15" id="KW-1185">Reference proteome</keyword>
<keyword evidence="5" id="KW-0645">Protease</keyword>
<organism evidence="14 15">
    <name type="scientific">Citrus sinensis</name>
    <name type="common">Sweet orange</name>
    <name type="synonym">Citrus aurantium var. sinensis</name>
    <dbReference type="NCBI Taxonomy" id="2711"/>
    <lineage>
        <taxon>Eukaryota</taxon>
        <taxon>Viridiplantae</taxon>
        <taxon>Streptophyta</taxon>
        <taxon>Embryophyta</taxon>
        <taxon>Tracheophyta</taxon>
        <taxon>Spermatophyta</taxon>
        <taxon>Magnoliopsida</taxon>
        <taxon>eudicotyledons</taxon>
        <taxon>Gunneridae</taxon>
        <taxon>Pentapetalae</taxon>
        <taxon>rosids</taxon>
        <taxon>malvids</taxon>
        <taxon>Sapindales</taxon>
        <taxon>Rutaceae</taxon>
        <taxon>Aurantioideae</taxon>
        <taxon>Citrus</taxon>
    </lineage>
</organism>
<gene>
    <name evidence="14" type="ORF">CISIN_1g012885mg</name>
</gene>
<evidence type="ECO:0000256" key="13">
    <source>
        <dbReference type="SAM" id="Phobius"/>
    </source>
</evidence>
<dbReference type="InterPro" id="IPR044838">
    <property type="entry name" value="EGY1-like"/>
</dbReference>
<comment type="subcellular location">
    <subcellularLocation>
        <location evidence="1">Plastid</location>
        <location evidence="1">Chloroplast membrane</location>
        <topology evidence="1">Multi-pass membrane protein</topology>
    </subcellularLocation>
</comment>
<dbReference type="PANTHER" id="PTHR31412">
    <property type="entry name" value="ZINC METALLOPROTEASE EGY1"/>
    <property type="match status" value="1"/>
</dbReference>
<evidence type="ECO:0000256" key="3">
    <source>
        <dbReference type="ARBA" id="ARBA00022528"/>
    </source>
</evidence>
<evidence type="ECO:0000256" key="12">
    <source>
        <dbReference type="SAM" id="Coils"/>
    </source>
</evidence>
<keyword evidence="10" id="KW-0482">Metalloprotease</keyword>
<keyword evidence="3" id="KW-0150">Chloroplast</keyword>
<comment type="similarity">
    <text evidence="2">Belongs to the peptidase M50B family.</text>
</comment>
<sequence length="320" mass="35633">MGNPSIEAAIKLEKKRADTKLKELDRESTDNPIMRLFNRLVRDSLTREKERLEKAEESFKALDLNKLRGCFGFDTFFATDVRRFGDGGIFIGNLRKPIEEVIPKLEKKLSEAAGRDVVVWFMEEKTNDITKQACAVQPKAEIDLQFELTKLSTPWGYVSAIVLCVATFGTIAIMSGLFLKPDATFDDYLANVVPLFGGLITILGVSEISTRLTAARYGVKLSPSFLVPSNWTGCLGVMNNYESLLPNKKALFDIPVARTASAYLTSLALAVAAFVADGSFNGGDNALMLLDLIRMTLEMYCLMLWKESEFLVIRLLLLVF</sequence>
<feature type="coiled-coil region" evidence="12">
    <location>
        <begin position="7"/>
        <end position="65"/>
    </location>
</feature>
<keyword evidence="4" id="KW-0934">Plastid</keyword>
<dbReference type="GO" id="GO:0006508">
    <property type="term" value="P:proteolysis"/>
    <property type="evidence" value="ECO:0007669"/>
    <property type="project" value="UniProtKB-KW"/>
</dbReference>
<feature type="transmembrane region" description="Helical" evidence="13">
    <location>
        <begin position="256"/>
        <end position="275"/>
    </location>
</feature>
<evidence type="ECO:0000256" key="1">
    <source>
        <dbReference type="ARBA" id="ARBA00004508"/>
    </source>
</evidence>
<evidence type="ECO:0000256" key="4">
    <source>
        <dbReference type="ARBA" id="ARBA00022640"/>
    </source>
</evidence>
<evidence type="ECO:0000256" key="10">
    <source>
        <dbReference type="ARBA" id="ARBA00023049"/>
    </source>
</evidence>
<evidence type="ECO:0000256" key="11">
    <source>
        <dbReference type="ARBA" id="ARBA00023136"/>
    </source>
</evidence>